<dbReference type="PANTHER" id="PTHR30146:SF109">
    <property type="entry name" value="HTH-TYPE TRANSCRIPTIONAL REGULATOR GALS"/>
    <property type="match status" value="1"/>
</dbReference>
<evidence type="ECO:0000256" key="4">
    <source>
        <dbReference type="SAM" id="MobiDB-lite"/>
    </source>
</evidence>
<feature type="domain" description="HTH lacI-type" evidence="5">
    <location>
        <begin position="18"/>
        <end position="74"/>
    </location>
</feature>
<keyword evidence="3" id="KW-0804">Transcription</keyword>
<sequence>MSPARPRARQGEDATRRATIADVAQLARVDPSVVSRVINSDDRLVIKAETRTRVLDAIRELRYHPNAAARSLRTSQSGTFGLLIPDFTNPIYAEIITGAERAATERDALLLVGSAIETRPERYVEMLASGRVDGLLLATDMMQPETIEAMARTGRPLVSVNQRIKGVKRTILADDEGASRIAVRHLFDLGHRRIAHLRGPESSDTARRRLAGYRKALVSCGIPESEAVVLPGGYTTDSGVSGVAELLTLARRPTALVIANIAAAVGAMSALREAGVRVPEDISLIAIHDIALAAHLAPALSTVSMPLTEMGAAGVAALSGDESEGTTVVKKPTELIERRSTAPLRSRAHSRSR</sequence>
<dbReference type="RefSeq" id="WP_269445570.1">
    <property type="nucleotide sequence ID" value="NZ_CP097463.1"/>
</dbReference>
<reference evidence="6" key="1">
    <citation type="submission" date="2022-05" db="EMBL/GenBank/DDBJ databases">
        <title>Jatrophihabitans sp. SB3-54 whole genome sequence.</title>
        <authorList>
            <person name="Suh M.K."/>
            <person name="Eom M.K."/>
            <person name="Kim J.S."/>
            <person name="Kim H.S."/>
            <person name="Do H.E."/>
            <person name="Shin Y.K."/>
            <person name="Lee J.-S."/>
        </authorList>
    </citation>
    <scope>NUCLEOTIDE SEQUENCE</scope>
    <source>
        <strain evidence="6">SB3-54</strain>
    </source>
</reference>
<dbReference type="Gene3D" id="3.40.50.2300">
    <property type="match status" value="2"/>
</dbReference>
<organism evidence="6 7">
    <name type="scientific">Jatrophihabitans cynanchi</name>
    <dbReference type="NCBI Taxonomy" id="2944128"/>
    <lineage>
        <taxon>Bacteria</taxon>
        <taxon>Bacillati</taxon>
        <taxon>Actinomycetota</taxon>
        <taxon>Actinomycetes</taxon>
        <taxon>Jatrophihabitantales</taxon>
        <taxon>Jatrophihabitantaceae</taxon>
        <taxon>Jatrophihabitans</taxon>
    </lineage>
</organism>
<dbReference type="PROSITE" id="PS50932">
    <property type="entry name" value="HTH_LACI_2"/>
    <property type="match status" value="1"/>
</dbReference>
<dbReference type="PANTHER" id="PTHR30146">
    <property type="entry name" value="LACI-RELATED TRANSCRIPTIONAL REPRESSOR"/>
    <property type="match status" value="1"/>
</dbReference>
<proteinExistence type="predicted"/>
<evidence type="ECO:0000313" key="7">
    <source>
        <dbReference type="Proteomes" id="UP001164693"/>
    </source>
</evidence>
<keyword evidence="2" id="KW-0238">DNA-binding</keyword>
<evidence type="ECO:0000256" key="1">
    <source>
        <dbReference type="ARBA" id="ARBA00023015"/>
    </source>
</evidence>
<dbReference type="Pfam" id="PF13377">
    <property type="entry name" value="Peripla_BP_3"/>
    <property type="match status" value="1"/>
</dbReference>
<evidence type="ECO:0000313" key="6">
    <source>
        <dbReference type="EMBL" id="WAX59029.1"/>
    </source>
</evidence>
<dbReference type="InterPro" id="IPR028082">
    <property type="entry name" value="Peripla_BP_I"/>
</dbReference>
<keyword evidence="1" id="KW-0805">Transcription regulation</keyword>
<evidence type="ECO:0000259" key="5">
    <source>
        <dbReference type="PROSITE" id="PS50932"/>
    </source>
</evidence>
<dbReference type="Gene3D" id="1.10.260.40">
    <property type="entry name" value="lambda repressor-like DNA-binding domains"/>
    <property type="match status" value="1"/>
</dbReference>
<evidence type="ECO:0000256" key="2">
    <source>
        <dbReference type="ARBA" id="ARBA00023125"/>
    </source>
</evidence>
<evidence type="ECO:0000256" key="3">
    <source>
        <dbReference type="ARBA" id="ARBA00023163"/>
    </source>
</evidence>
<dbReference type="SUPFAM" id="SSF47413">
    <property type="entry name" value="lambda repressor-like DNA-binding domains"/>
    <property type="match status" value="1"/>
</dbReference>
<protein>
    <submittedName>
        <fullName evidence="6">LacI family transcriptional regulator</fullName>
    </submittedName>
</protein>
<dbReference type="EMBL" id="CP097463">
    <property type="protein sequence ID" value="WAX59029.1"/>
    <property type="molecule type" value="Genomic_DNA"/>
</dbReference>
<dbReference type="CDD" id="cd01392">
    <property type="entry name" value="HTH_LacI"/>
    <property type="match status" value="1"/>
</dbReference>
<dbReference type="SMART" id="SM00354">
    <property type="entry name" value="HTH_LACI"/>
    <property type="match status" value="1"/>
</dbReference>
<keyword evidence="7" id="KW-1185">Reference proteome</keyword>
<dbReference type="InterPro" id="IPR046335">
    <property type="entry name" value="LacI/GalR-like_sensor"/>
</dbReference>
<dbReference type="InterPro" id="IPR010982">
    <property type="entry name" value="Lambda_DNA-bd_dom_sf"/>
</dbReference>
<dbReference type="InterPro" id="IPR000843">
    <property type="entry name" value="HTH_LacI"/>
</dbReference>
<feature type="region of interest" description="Disordered" evidence="4">
    <location>
        <begin position="322"/>
        <end position="353"/>
    </location>
</feature>
<dbReference type="Pfam" id="PF00356">
    <property type="entry name" value="LacI"/>
    <property type="match status" value="1"/>
</dbReference>
<dbReference type="SUPFAM" id="SSF53822">
    <property type="entry name" value="Periplasmic binding protein-like I"/>
    <property type="match status" value="1"/>
</dbReference>
<dbReference type="Proteomes" id="UP001164693">
    <property type="component" value="Chromosome"/>
</dbReference>
<accession>A0ABY7K2U6</accession>
<gene>
    <name evidence="6" type="ORF">M6B22_09790</name>
</gene>
<dbReference type="CDD" id="cd06267">
    <property type="entry name" value="PBP1_LacI_sugar_binding-like"/>
    <property type="match status" value="1"/>
</dbReference>
<name>A0ABY7K2U6_9ACTN</name>
<feature type="compositionally biased region" description="Basic and acidic residues" evidence="4">
    <location>
        <begin position="331"/>
        <end position="340"/>
    </location>
</feature>